<comment type="caution">
    <text evidence="11">The sequence shown here is derived from an EMBL/GenBank/DDBJ whole genome shotgun (WGS) entry which is preliminary data.</text>
</comment>
<keyword evidence="2 7" id="KW-0963">Cytoplasm</keyword>
<dbReference type="EC" id="3.1.3.-" evidence="7"/>
<comment type="cofactor">
    <cofactor evidence="10">
        <name>Zn(2+)</name>
        <dbReference type="ChEBI" id="CHEBI:29105"/>
    </cofactor>
</comment>
<dbReference type="AlphaFoldDB" id="A0A8J6N9A1"/>
<dbReference type="GO" id="GO:0005737">
    <property type="term" value="C:cytoplasm"/>
    <property type="evidence" value="ECO:0007669"/>
    <property type="project" value="UniProtKB-SubCell"/>
</dbReference>
<dbReference type="InterPro" id="IPR006543">
    <property type="entry name" value="Histidinol-phos"/>
</dbReference>
<evidence type="ECO:0000256" key="5">
    <source>
        <dbReference type="ARBA" id="ARBA00023277"/>
    </source>
</evidence>
<feature type="binding site" evidence="10">
    <location>
        <position position="98"/>
    </location>
    <ligand>
        <name>Zn(2+)</name>
        <dbReference type="ChEBI" id="CHEBI:29105"/>
    </ligand>
</feature>
<dbReference type="InterPro" id="IPR023214">
    <property type="entry name" value="HAD_sf"/>
</dbReference>
<feature type="binding site" evidence="10">
    <location>
        <position position="17"/>
    </location>
    <ligand>
        <name>Mg(2+)</name>
        <dbReference type="ChEBI" id="CHEBI:18420"/>
    </ligand>
</feature>
<keyword evidence="4 7" id="KW-0378">Hydrolase</keyword>
<evidence type="ECO:0000256" key="6">
    <source>
        <dbReference type="ARBA" id="ARBA00031828"/>
    </source>
</evidence>
<keyword evidence="10" id="KW-0862">Zinc</keyword>
<accession>A0A8J6N9A1</accession>
<proteinExistence type="inferred from homology"/>
<feature type="site" description="Contributes to substrate recognition" evidence="9">
    <location>
        <position position="114"/>
    </location>
</feature>
<sequence length="197" mass="21484">MTSEGQSKRAAVFLDRDGTINEQMGYINHLSRFQMLPGAAQAIRQMNEAGLVVVVVSNQSGLARGYFPDELLTAVHEKMTAELSAAGAHVDGLYFCPHHPEAKRADLRIACDCRKPKPGLVLQAAEELNIDLSRSFMVGDRWSDLKCAVNSGVTPILVLTGYGRGDADYIGPEQKVQPAFVGEDLSAVADWILEQLR</sequence>
<evidence type="ECO:0000256" key="4">
    <source>
        <dbReference type="ARBA" id="ARBA00022801"/>
    </source>
</evidence>
<dbReference type="GO" id="GO:0046872">
    <property type="term" value="F:metal ion binding"/>
    <property type="evidence" value="ECO:0007669"/>
    <property type="project" value="UniProtKB-KW"/>
</dbReference>
<comment type="cofactor">
    <cofactor evidence="10">
        <name>Mg(2+)</name>
        <dbReference type="ChEBI" id="CHEBI:18420"/>
    </cofactor>
</comment>
<protein>
    <recommendedName>
        <fullName evidence="6 7">D,D-heptose 1,7-bisphosphate phosphatase</fullName>
        <ecNumber evidence="7">3.1.3.-</ecNumber>
    </recommendedName>
</protein>
<feature type="binding site" evidence="10">
    <location>
        <position position="15"/>
    </location>
    <ligand>
        <name>Mg(2+)</name>
        <dbReference type="ChEBI" id="CHEBI:18420"/>
    </ligand>
</feature>
<dbReference type="NCBIfam" id="NF006506">
    <property type="entry name" value="PRK08942.1"/>
    <property type="match status" value="1"/>
</dbReference>
<reference evidence="11 12" key="1">
    <citation type="submission" date="2020-08" db="EMBL/GenBank/DDBJ databases">
        <title>Bridging the membrane lipid divide: bacteria of the FCB group superphylum have the potential to synthesize archaeal ether lipids.</title>
        <authorList>
            <person name="Villanueva L."/>
            <person name="Von Meijenfeldt F.A.B."/>
            <person name="Westbye A.B."/>
            <person name="Yadav S."/>
            <person name="Hopmans E.C."/>
            <person name="Dutilh B.E."/>
            <person name="Sinninghe Damste J.S."/>
        </authorList>
    </citation>
    <scope>NUCLEOTIDE SEQUENCE [LARGE SCALE GENOMIC DNA]</scope>
    <source>
        <strain evidence="11">NIOZ-UU81</strain>
    </source>
</reference>
<evidence type="ECO:0000256" key="9">
    <source>
        <dbReference type="PIRSR" id="PIRSR004682-3"/>
    </source>
</evidence>
<evidence type="ECO:0000256" key="8">
    <source>
        <dbReference type="PIRSR" id="PIRSR004682-1"/>
    </source>
</evidence>
<feature type="binding site" evidence="10">
    <location>
        <position position="140"/>
    </location>
    <ligand>
        <name>Mg(2+)</name>
        <dbReference type="ChEBI" id="CHEBI:18420"/>
    </ligand>
</feature>
<feature type="site" description="Stabilizes the phosphoryl group" evidence="9">
    <location>
        <position position="57"/>
    </location>
</feature>
<dbReference type="NCBIfam" id="TIGR01656">
    <property type="entry name" value="Histidinol-ppas"/>
    <property type="match status" value="1"/>
</dbReference>
<keyword evidence="3 10" id="KW-0479">Metal-binding</keyword>
<dbReference type="GO" id="GO:0016791">
    <property type="term" value="F:phosphatase activity"/>
    <property type="evidence" value="ECO:0007669"/>
    <property type="project" value="InterPro"/>
</dbReference>
<feature type="binding site" evidence="10">
    <location>
        <position position="96"/>
    </location>
    <ligand>
        <name>Zn(2+)</name>
        <dbReference type="ChEBI" id="CHEBI:29105"/>
    </ligand>
</feature>
<dbReference type="Proteomes" id="UP000599024">
    <property type="component" value="Unassembled WGS sequence"/>
</dbReference>
<feature type="active site" description="Nucleophile" evidence="8">
    <location>
        <position position="15"/>
    </location>
</feature>
<feature type="active site" description="Proton donor" evidence="8">
    <location>
        <position position="17"/>
    </location>
</feature>
<dbReference type="CDD" id="cd07503">
    <property type="entry name" value="HAD_HisB-N"/>
    <property type="match status" value="1"/>
</dbReference>
<dbReference type="NCBIfam" id="TIGR01662">
    <property type="entry name" value="HAD-SF-IIIA"/>
    <property type="match status" value="1"/>
</dbReference>
<dbReference type="PANTHER" id="PTHR42891">
    <property type="entry name" value="D-GLYCERO-BETA-D-MANNO-HEPTOSE-1,7-BISPHOSPHATE 7-PHOSPHATASE"/>
    <property type="match status" value="1"/>
</dbReference>
<evidence type="ECO:0000256" key="10">
    <source>
        <dbReference type="PIRSR" id="PIRSR004682-4"/>
    </source>
</evidence>
<gene>
    <name evidence="11" type="primary">gmhB</name>
    <name evidence="11" type="ORF">H8E79_02930</name>
</gene>
<evidence type="ECO:0000256" key="2">
    <source>
        <dbReference type="ARBA" id="ARBA00022490"/>
    </source>
</evidence>
<dbReference type="SUPFAM" id="SSF56784">
    <property type="entry name" value="HAD-like"/>
    <property type="match status" value="1"/>
</dbReference>
<comment type="subcellular location">
    <subcellularLocation>
        <location evidence="1 7">Cytoplasm</location>
    </subcellularLocation>
</comment>
<keyword evidence="5 7" id="KW-0119">Carbohydrate metabolism</keyword>
<dbReference type="InterPro" id="IPR004446">
    <property type="entry name" value="Heptose_bisP_phosphatase"/>
</dbReference>
<feature type="binding site" evidence="10">
    <location>
        <position position="111"/>
    </location>
    <ligand>
        <name>Zn(2+)</name>
        <dbReference type="ChEBI" id="CHEBI:29105"/>
    </ligand>
</feature>
<evidence type="ECO:0000256" key="1">
    <source>
        <dbReference type="ARBA" id="ARBA00004496"/>
    </source>
</evidence>
<evidence type="ECO:0000256" key="7">
    <source>
        <dbReference type="PIRNR" id="PIRNR004682"/>
    </source>
</evidence>
<evidence type="ECO:0000256" key="3">
    <source>
        <dbReference type="ARBA" id="ARBA00022723"/>
    </source>
</evidence>
<comment type="similarity">
    <text evidence="7">Belongs to the gmhB family.</text>
</comment>
<name>A0A8J6N9A1_9BACT</name>
<dbReference type="Pfam" id="PF13242">
    <property type="entry name" value="Hydrolase_like"/>
    <property type="match status" value="1"/>
</dbReference>
<dbReference type="InterPro" id="IPR006549">
    <property type="entry name" value="HAD-SF_hydro_IIIA"/>
</dbReference>
<evidence type="ECO:0000313" key="11">
    <source>
        <dbReference type="EMBL" id="MBC8208107.1"/>
    </source>
</evidence>
<dbReference type="PIRSF" id="PIRSF004682">
    <property type="entry name" value="GmhB"/>
    <property type="match status" value="1"/>
</dbReference>
<keyword evidence="10" id="KW-0460">Magnesium</keyword>
<feature type="binding site" evidence="10">
    <location>
        <position position="113"/>
    </location>
    <ligand>
        <name>Zn(2+)</name>
        <dbReference type="ChEBI" id="CHEBI:29105"/>
    </ligand>
</feature>
<dbReference type="EMBL" id="JACNLK010000028">
    <property type="protein sequence ID" value="MBC8208107.1"/>
    <property type="molecule type" value="Genomic_DNA"/>
</dbReference>
<evidence type="ECO:0000313" key="12">
    <source>
        <dbReference type="Proteomes" id="UP000599024"/>
    </source>
</evidence>
<dbReference type="InterPro" id="IPR036412">
    <property type="entry name" value="HAD-like_sf"/>
</dbReference>
<dbReference type="NCBIfam" id="TIGR00213">
    <property type="entry name" value="GmhB_yaeD"/>
    <property type="match status" value="1"/>
</dbReference>
<organism evidence="11 12">
    <name type="scientific">Candidatus Desulfatifera sulfidica</name>
    <dbReference type="NCBI Taxonomy" id="2841691"/>
    <lineage>
        <taxon>Bacteria</taxon>
        <taxon>Pseudomonadati</taxon>
        <taxon>Thermodesulfobacteriota</taxon>
        <taxon>Desulfobulbia</taxon>
        <taxon>Desulfobulbales</taxon>
        <taxon>Desulfobulbaceae</taxon>
        <taxon>Candidatus Desulfatifera</taxon>
    </lineage>
</organism>
<dbReference type="PANTHER" id="PTHR42891:SF1">
    <property type="entry name" value="D-GLYCERO-BETA-D-MANNO-HEPTOSE-1,7-BISPHOSPHATE 7-PHOSPHATASE"/>
    <property type="match status" value="1"/>
</dbReference>
<dbReference type="Gene3D" id="3.40.50.1000">
    <property type="entry name" value="HAD superfamily/HAD-like"/>
    <property type="match status" value="1"/>
</dbReference>
<dbReference type="GO" id="GO:0005975">
    <property type="term" value="P:carbohydrate metabolic process"/>
    <property type="evidence" value="ECO:0007669"/>
    <property type="project" value="InterPro"/>
</dbReference>
<feature type="site" description="Stabilizes the phosphoryl group" evidence="9">
    <location>
        <position position="115"/>
    </location>
</feature>